<gene>
    <name evidence="3" type="ORF">GOQ09_16835</name>
</gene>
<sequence>MTRVPNLPNPSNVRLGGVTLLLLALLLAWDATQGDLALARLAGTPMGFPWRDNVFLVRVMHEGAKNLSWVFVVALFAGIRWPLGILRQLPLRARVQLAVTVLFSVVAISMLKHASHTSCPWDLKEFGGVASHVSHWAWKVYDGGPGGCFPAGHASAAFAYAGGYFVLRRVSPRAAIAWLGASLVAGLVLGASQQMRGAHYMSHTLWTAWICWAVGFAIELIAAPRNSRPSVAEPAAQPAAERAPLNAGS</sequence>
<feature type="transmembrane region" description="Helical" evidence="1">
    <location>
        <begin position="63"/>
        <end position="83"/>
    </location>
</feature>
<dbReference type="EMBL" id="CP046622">
    <property type="protein sequence ID" value="QGW83138.1"/>
    <property type="molecule type" value="Genomic_DNA"/>
</dbReference>
<dbReference type="OrthoDB" id="7348799at2"/>
<dbReference type="AlphaFoldDB" id="A0A6I6HJU4"/>
<evidence type="ECO:0000259" key="2">
    <source>
        <dbReference type="Pfam" id="PF01569"/>
    </source>
</evidence>
<evidence type="ECO:0000313" key="3">
    <source>
        <dbReference type="EMBL" id="QGW83138.1"/>
    </source>
</evidence>
<dbReference type="Pfam" id="PF01569">
    <property type="entry name" value="PAP2"/>
    <property type="match status" value="1"/>
</dbReference>
<evidence type="ECO:0000313" key="4">
    <source>
        <dbReference type="Proteomes" id="UP000425817"/>
    </source>
</evidence>
<keyword evidence="1" id="KW-1133">Transmembrane helix</keyword>
<feature type="transmembrane region" description="Helical" evidence="1">
    <location>
        <begin position="204"/>
        <end position="222"/>
    </location>
</feature>
<dbReference type="InterPro" id="IPR036938">
    <property type="entry name" value="PAP2/HPO_sf"/>
</dbReference>
<name>A0A6I6HJU4_VARPD</name>
<dbReference type="InterPro" id="IPR000326">
    <property type="entry name" value="PAP2/HPO"/>
</dbReference>
<dbReference type="SUPFAM" id="SSF48317">
    <property type="entry name" value="Acid phosphatase/Vanadium-dependent haloperoxidase"/>
    <property type="match status" value="1"/>
</dbReference>
<accession>A0A6I6HJU4</accession>
<dbReference type="RefSeq" id="WP_157614556.1">
    <property type="nucleotide sequence ID" value="NZ_CP046622.1"/>
</dbReference>
<feature type="transmembrane region" description="Helical" evidence="1">
    <location>
        <begin position="95"/>
        <end position="114"/>
    </location>
</feature>
<keyword evidence="1" id="KW-0472">Membrane</keyword>
<dbReference type="Gene3D" id="1.20.144.10">
    <property type="entry name" value="Phosphatidic acid phosphatase type 2/haloperoxidase"/>
    <property type="match status" value="1"/>
</dbReference>
<proteinExistence type="predicted"/>
<protein>
    <submittedName>
        <fullName evidence="3">Phosphatase PAP2 family protein</fullName>
    </submittedName>
</protein>
<feature type="transmembrane region" description="Helical" evidence="1">
    <location>
        <begin position="174"/>
        <end position="192"/>
    </location>
</feature>
<keyword evidence="1" id="KW-0812">Transmembrane</keyword>
<reference evidence="3 4" key="1">
    <citation type="submission" date="2019-12" db="EMBL/GenBank/DDBJ databases">
        <title>Hybrid Genome Assemblies of two High G+C Isolates from Undergraduate Microbiology Courses.</title>
        <authorList>
            <person name="Ne Ville C.J."/>
            <person name="Enright D."/>
            <person name="Hernandez I."/>
            <person name="Dodsworth J."/>
            <person name="Orwin P.M."/>
        </authorList>
    </citation>
    <scope>NUCLEOTIDE SEQUENCE [LARGE SCALE GENOMIC DNA]</scope>
    <source>
        <strain evidence="3 4">CSUSB</strain>
    </source>
</reference>
<dbReference type="Proteomes" id="UP000425817">
    <property type="component" value="Chromosome"/>
</dbReference>
<dbReference type="CDD" id="cd03396">
    <property type="entry name" value="PAP2_like_6"/>
    <property type="match status" value="1"/>
</dbReference>
<organism evidence="3 4">
    <name type="scientific">Variovorax paradoxus</name>
    <dbReference type="NCBI Taxonomy" id="34073"/>
    <lineage>
        <taxon>Bacteria</taxon>
        <taxon>Pseudomonadati</taxon>
        <taxon>Pseudomonadota</taxon>
        <taxon>Betaproteobacteria</taxon>
        <taxon>Burkholderiales</taxon>
        <taxon>Comamonadaceae</taxon>
        <taxon>Variovorax</taxon>
    </lineage>
</organism>
<feature type="domain" description="Phosphatidic acid phosphatase type 2/haloperoxidase" evidence="2">
    <location>
        <begin position="95"/>
        <end position="218"/>
    </location>
</feature>
<feature type="transmembrane region" description="Helical" evidence="1">
    <location>
        <begin position="149"/>
        <end position="167"/>
    </location>
</feature>
<evidence type="ECO:0000256" key="1">
    <source>
        <dbReference type="SAM" id="Phobius"/>
    </source>
</evidence>